<name>A0A151TQU4_CAJCA</name>
<feature type="non-terminal residue" evidence="1">
    <location>
        <position position="1"/>
    </location>
</feature>
<dbReference type="Gramene" id="C.cajan_08350.t">
    <property type="protein sequence ID" value="C.cajan_08350.t.cds1"/>
    <property type="gene ID" value="C.cajan_08350"/>
</dbReference>
<sequence length="97" mass="11237">TKLEHLRAHLMMELRPSEHIRAQRRTERTITTFASKFPSPRYVSVVESWLLVGGFADWLSGEWRSNLLECWNSWTSGEVKEVAAIEFILVCDVVLMS</sequence>
<dbReference type="Proteomes" id="UP000075243">
    <property type="component" value="Chromosome 3"/>
</dbReference>
<accession>A0A151TQU4</accession>
<dbReference type="EMBL" id="CM003605">
    <property type="protein sequence ID" value="KYP69407.1"/>
    <property type="molecule type" value="Genomic_DNA"/>
</dbReference>
<proteinExistence type="predicted"/>
<dbReference type="AlphaFoldDB" id="A0A151TQU4"/>
<evidence type="ECO:0000313" key="1">
    <source>
        <dbReference type="EMBL" id="KYP69407.1"/>
    </source>
</evidence>
<gene>
    <name evidence="1" type="ORF">KK1_008596</name>
</gene>
<protein>
    <submittedName>
        <fullName evidence="1">Uncharacterized protein</fullName>
    </submittedName>
</protein>
<reference evidence="1 2" key="1">
    <citation type="journal article" date="2012" name="Nat. Biotechnol.">
        <title>Draft genome sequence of pigeonpea (Cajanus cajan), an orphan legume crop of resource-poor farmers.</title>
        <authorList>
            <person name="Varshney R.K."/>
            <person name="Chen W."/>
            <person name="Li Y."/>
            <person name="Bharti A.K."/>
            <person name="Saxena R.K."/>
            <person name="Schlueter J.A."/>
            <person name="Donoghue M.T."/>
            <person name="Azam S."/>
            <person name="Fan G."/>
            <person name="Whaley A.M."/>
            <person name="Farmer A.D."/>
            <person name="Sheridan J."/>
            <person name="Iwata A."/>
            <person name="Tuteja R."/>
            <person name="Penmetsa R.V."/>
            <person name="Wu W."/>
            <person name="Upadhyaya H.D."/>
            <person name="Yang S.P."/>
            <person name="Shah T."/>
            <person name="Saxena K.B."/>
            <person name="Michael T."/>
            <person name="McCombie W.R."/>
            <person name="Yang B."/>
            <person name="Zhang G."/>
            <person name="Yang H."/>
            <person name="Wang J."/>
            <person name="Spillane C."/>
            <person name="Cook D.R."/>
            <person name="May G.D."/>
            <person name="Xu X."/>
            <person name="Jackson S.A."/>
        </authorList>
    </citation>
    <scope>NUCLEOTIDE SEQUENCE [LARGE SCALE GENOMIC DNA]</scope>
    <source>
        <strain evidence="2">cv. Asha</strain>
    </source>
</reference>
<organism evidence="1 2">
    <name type="scientific">Cajanus cajan</name>
    <name type="common">Pigeon pea</name>
    <name type="synonym">Cajanus indicus</name>
    <dbReference type="NCBI Taxonomy" id="3821"/>
    <lineage>
        <taxon>Eukaryota</taxon>
        <taxon>Viridiplantae</taxon>
        <taxon>Streptophyta</taxon>
        <taxon>Embryophyta</taxon>
        <taxon>Tracheophyta</taxon>
        <taxon>Spermatophyta</taxon>
        <taxon>Magnoliopsida</taxon>
        <taxon>eudicotyledons</taxon>
        <taxon>Gunneridae</taxon>
        <taxon>Pentapetalae</taxon>
        <taxon>rosids</taxon>
        <taxon>fabids</taxon>
        <taxon>Fabales</taxon>
        <taxon>Fabaceae</taxon>
        <taxon>Papilionoideae</taxon>
        <taxon>50 kb inversion clade</taxon>
        <taxon>NPAAA clade</taxon>
        <taxon>indigoferoid/millettioid clade</taxon>
        <taxon>Phaseoleae</taxon>
        <taxon>Cajanus</taxon>
    </lineage>
</organism>
<keyword evidence="2" id="KW-1185">Reference proteome</keyword>
<evidence type="ECO:0000313" key="2">
    <source>
        <dbReference type="Proteomes" id="UP000075243"/>
    </source>
</evidence>